<protein>
    <submittedName>
        <fullName evidence="1">Uncharacterized protein</fullName>
    </submittedName>
</protein>
<gene>
    <name evidence="1" type="ORF">TTHERM_00760760</name>
</gene>
<dbReference type="InParanoid" id="I7M616"/>
<dbReference type="RefSeq" id="XP_001031692.2">
    <property type="nucleotide sequence ID" value="XM_001031692.2"/>
</dbReference>
<dbReference type="KEGG" id="tet:TTHERM_00760760"/>
<proteinExistence type="predicted"/>
<evidence type="ECO:0000313" key="2">
    <source>
        <dbReference type="Proteomes" id="UP000009168"/>
    </source>
</evidence>
<keyword evidence="2" id="KW-1185">Reference proteome</keyword>
<dbReference type="EMBL" id="GG662440">
    <property type="protein sequence ID" value="EAR84029.2"/>
    <property type="molecule type" value="Genomic_DNA"/>
</dbReference>
<dbReference type="Proteomes" id="UP000009168">
    <property type="component" value="Unassembled WGS sequence"/>
</dbReference>
<evidence type="ECO:0000313" key="1">
    <source>
        <dbReference type="EMBL" id="EAR84029.2"/>
    </source>
</evidence>
<reference evidence="2" key="1">
    <citation type="journal article" date="2006" name="PLoS Biol.">
        <title>Macronuclear genome sequence of the ciliate Tetrahymena thermophila, a model eukaryote.</title>
        <authorList>
            <person name="Eisen J.A."/>
            <person name="Coyne R.S."/>
            <person name="Wu M."/>
            <person name="Wu D."/>
            <person name="Thiagarajan M."/>
            <person name="Wortman J.R."/>
            <person name="Badger J.H."/>
            <person name="Ren Q."/>
            <person name="Amedeo P."/>
            <person name="Jones K.M."/>
            <person name="Tallon L.J."/>
            <person name="Delcher A.L."/>
            <person name="Salzberg S.L."/>
            <person name="Silva J.C."/>
            <person name="Haas B.J."/>
            <person name="Majoros W.H."/>
            <person name="Farzad M."/>
            <person name="Carlton J.M."/>
            <person name="Smith R.K. Jr."/>
            <person name="Garg J."/>
            <person name="Pearlman R.E."/>
            <person name="Karrer K.M."/>
            <person name="Sun L."/>
            <person name="Manning G."/>
            <person name="Elde N.C."/>
            <person name="Turkewitz A.P."/>
            <person name="Asai D.J."/>
            <person name="Wilkes D.E."/>
            <person name="Wang Y."/>
            <person name="Cai H."/>
            <person name="Collins K."/>
            <person name="Stewart B.A."/>
            <person name="Lee S.R."/>
            <person name="Wilamowska K."/>
            <person name="Weinberg Z."/>
            <person name="Ruzzo W.L."/>
            <person name="Wloga D."/>
            <person name="Gaertig J."/>
            <person name="Frankel J."/>
            <person name="Tsao C.-C."/>
            <person name="Gorovsky M.A."/>
            <person name="Keeling P.J."/>
            <person name="Waller R.F."/>
            <person name="Patron N.J."/>
            <person name="Cherry J.M."/>
            <person name="Stover N.A."/>
            <person name="Krieger C.J."/>
            <person name="del Toro C."/>
            <person name="Ryder H.F."/>
            <person name="Williamson S.C."/>
            <person name="Barbeau R.A."/>
            <person name="Hamilton E.P."/>
            <person name="Orias E."/>
        </authorList>
    </citation>
    <scope>NUCLEOTIDE SEQUENCE [LARGE SCALE GENOMIC DNA]</scope>
    <source>
        <strain evidence="2">SB210</strain>
    </source>
</reference>
<accession>I7M616</accession>
<sequence>MVQKFLFQNEVFFYYDRNTFEVWNPENSSEIKCTLKCSYEPYILKIDEIQNYIAVLIESREQGQELLILKINFTDSYLKIVSKIPVLQRVFDIKFSKNNTILLINIDKVCIYNYIIKKFFRDSEENFFQNCKMLTFQNDSHQYLNVIMKKNEQLIRIFSVNPQRNDENYFIQLFVSSSFFDKIEKHTFICNNTKNSSLLIYKYMAEERKLTIIGNYQLFQMNNIKYLPEYKVLLNIEMRQQNIVINLVDVKKMKEFFFQELGFQIRVDESKQNEKYIVKMNSLHFLENPVLQENFTDLFTIKIAKKYKFGYITQQNSKFHFKYLNVLNHENTPFDLEILLFSNQSQLQLPTEQQHANQLKKNLMRTVKKM</sequence>
<dbReference type="AlphaFoldDB" id="I7M616"/>
<organism evidence="1 2">
    <name type="scientific">Tetrahymena thermophila (strain SB210)</name>
    <dbReference type="NCBI Taxonomy" id="312017"/>
    <lineage>
        <taxon>Eukaryota</taxon>
        <taxon>Sar</taxon>
        <taxon>Alveolata</taxon>
        <taxon>Ciliophora</taxon>
        <taxon>Intramacronucleata</taxon>
        <taxon>Oligohymenophorea</taxon>
        <taxon>Hymenostomatida</taxon>
        <taxon>Tetrahymenina</taxon>
        <taxon>Tetrahymenidae</taxon>
        <taxon>Tetrahymena</taxon>
    </lineage>
</organism>
<name>I7M616_TETTS</name>
<dbReference type="GeneID" id="7839889"/>